<sequence>MTFIAGANTHPVGQLDAAANAIRNARVGFLQDNPLTLDKLPSQLSSQG</sequence>
<accession>A0ABX6MFW5</accession>
<keyword evidence="2" id="KW-1185">Reference proteome</keyword>
<protein>
    <submittedName>
        <fullName evidence="1">Uncharacterized protein</fullName>
    </submittedName>
</protein>
<evidence type="ECO:0000313" key="1">
    <source>
        <dbReference type="EMBL" id="QJD93231.1"/>
    </source>
</evidence>
<dbReference type="RefSeq" id="WP_169114179.1">
    <property type="nucleotide sequence ID" value="NZ_CP051684.1"/>
</dbReference>
<gene>
    <name evidence="1" type="ORF">HH213_25990</name>
</gene>
<name>A0ABX6MFW5_9BURK</name>
<reference evidence="1 2" key="1">
    <citation type="submission" date="2020-04" db="EMBL/GenBank/DDBJ databases">
        <title>Genome sequencing of novel species.</title>
        <authorList>
            <person name="Heo J."/>
            <person name="Kim S.-J."/>
            <person name="Kim J.-S."/>
            <person name="Hong S.-B."/>
            <person name="Kwon S.-W."/>
        </authorList>
    </citation>
    <scope>NUCLEOTIDE SEQUENCE [LARGE SCALE GENOMIC DNA]</scope>
    <source>
        <strain evidence="1 2">AF9R3</strain>
    </source>
</reference>
<dbReference type="EMBL" id="CP051684">
    <property type="protein sequence ID" value="QJD93231.1"/>
    <property type="molecule type" value="Genomic_DNA"/>
</dbReference>
<organism evidence="1 2">
    <name type="scientific">Duganella dendranthematis</name>
    <dbReference type="NCBI Taxonomy" id="2728021"/>
    <lineage>
        <taxon>Bacteria</taxon>
        <taxon>Pseudomonadati</taxon>
        <taxon>Pseudomonadota</taxon>
        <taxon>Betaproteobacteria</taxon>
        <taxon>Burkholderiales</taxon>
        <taxon>Oxalobacteraceae</taxon>
        <taxon>Telluria group</taxon>
        <taxon>Duganella</taxon>
    </lineage>
</organism>
<dbReference type="Proteomes" id="UP000503117">
    <property type="component" value="Chromosome"/>
</dbReference>
<proteinExistence type="predicted"/>
<evidence type="ECO:0000313" key="2">
    <source>
        <dbReference type="Proteomes" id="UP000503117"/>
    </source>
</evidence>